<dbReference type="PANTHER" id="PTHR33734:SF22">
    <property type="entry name" value="MEMBRANE-BOUND LYTIC MUREIN TRANSGLYCOSYLASE D"/>
    <property type="match status" value="1"/>
</dbReference>
<gene>
    <name evidence="4" type="ORF">GCM10023187_41680</name>
</gene>
<comment type="caution">
    <text evidence="4">The sequence shown here is derived from an EMBL/GenBank/DDBJ whole genome shotgun (WGS) entry which is preliminary data.</text>
</comment>
<name>A0ABP8KRD4_9BACT</name>
<feature type="compositionally biased region" description="Low complexity" evidence="1">
    <location>
        <begin position="93"/>
        <end position="104"/>
    </location>
</feature>
<dbReference type="SMART" id="SM00257">
    <property type="entry name" value="LysM"/>
    <property type="match status" value="2"/>
</dbReference>
<keyword evidence="2" id="KW-1133">Transmembrane helix</keyword>
<accession>A0ABP8KRD4</accession>
<feature type="compositionally biased region" description="Low complexity" evidence="1">
    <location>
        <begin position="68"/>
        <end position="81"/>
    </location>
</feature>
<dbReference type="Proteomes" id="UP001500936">
    <property type="component" value="Unassembled WGS sequence"/>
</dbReference>
<dbReference type="PANTHER" id="PTHR33734">
    <property type="entry name" value="LYSM DOMAIN-CONTAINING GPI-ANCHORED PROTEIN 2"/>
    <property type="match status" value="1"/>
</dbReference>
<dbReference type="Gene3D" id="3.10.350.10">
    <property type="entry name" value="LysM domain"/>
    <property type="match status" value="2"/>
</dbReference>
<proteinExistence type="predicted"/>
<feature type="domain" description="LysM" evidence="3">
    <location>
        <begin position="151"/>
        <end position="195"/>
    </location>
</feature>
<reference evidence="5" key="1">
    <citation type="journal article" date="2019" name="Int. J. Syst. Evol. Microbiol.">
        <title>The Global Catalogue of Microorganisms (GCM) 10K type strain sequencing project: providing services to taxonomists for standard genome sequencing and annotation.</title>
        <authorList>
            <consortium name="The Broad Institute Genomics Platform"/>
            <consortium name="The Broad Institute Genome Sequencing Center for Infectious Disease"/>
            <person name="Wu L."/>
            <person name="Ma J."/>
        </authorList>
    </citation>
    <scope>NUCLEOTIDE SEQUENCE [LARGE SCALE GENOMIC DNA]</scope>
    <source>
        <strain evidence="5">JCM 17925</strain>
    </source>
</reference>
<protein>
    <recommendedName>
        <fullName evidence="3">LysM domain-containing protein</fullName>
    </recommendedName>
</protein>
<feature type="domain" description="LysM" evidence="3">
    <location>
        <begin position="200"/>
        <end position="243"/>
    </location>
</feature>
<evidence type="ECO:0000313" key="5">
    <source>
        <dbReference type="Proteomes" id="UP001500936"/>
    </source>
</evidence>
<dbReference type="SUPFAM" id="SSF54106">
    <property type="entry name" value="LysM domain"/>
    <property type="match status" value="2"/>
</dbReference>
<evidence type="ECO:0000256" key="1">
    <source>
        <dbReference type="SAM" id="MobiDB-lite"/>
    </source>
</evidence>
<keyword evidence="5" id="KW-1185">Reference proteome</keyword>
<dbReference type="InterPro" id="IPR018392">
    <property type="entry name" value="LysM"/>
</dbReference>
<evidence type="ECO:0000313" key="4">
    <source>
        <dbReference type="EMBL" id="GAA4413420.1"/>
    </source>
</evidence>
<dbReference type="Pfam" id="PF01476">
    <property type="entry name" value="LysM"/>
    <property type="match status" value="2"/>
</dbReference>
<sequence length="249" mass="26508">MNTEQSKGNSRSPQTSNLPAITLAVLVLMILALLYIGYEYIKDDTGGSEAFTNVQIDSTSRQSLAMQTEPEVLTPEEVTPTSSDPAPVDLSQATPPADAVAPTPEKSEPGPTNTEVAKPAAEKPKEVAKPKEEPKPEAAAPAAVKPGGTSYTHTVAAGETLFSVATRYNMSVNTLKALNPGITESDVKAGMTRLNVKIKAVHTVGPGDVLRVVAQKYGVTVDQLMKANKKDRNYAQRGEKLIIPFPNKQ</sequence>
<feature type="compositionally biased region" description="Low complexity" evidence="1">
    <location>
        <begin position="137"/>
        <end position="146"/>
    </location>
</feature>
<feature type="region of interest" description="Disordered" evidence="1">
    <location>
        <begin position="61"/>
        <end position="149"/>
    </location>
</feature>
<dbReference type="InterPro" id="IPR036779">
    <property type="entry name" value="LysM_dom_sf"/>
</dbReference>
<evidence type="ECO:0000256" key="2">
    <source>
        <dbReference type="SAM" id="Phobius"/>
    </source>
</evidence>
<dbReference type="CDD" id="cd00118">
    <property type="entry name" value="LysM"/>
    <property type="match status" value="2"/>
</dbReference>
<dbReference type="RefSeq" id="WP_345269906.1">
    <property type="nucleotide sequence ID" value="NZ_BAABHB010000010.1"/>
</dbReference>
<dbReference type="PROSITE" id="PS51782">
    <property type="entry name" value="LYSM"/>
    <property type="match status" value="2"/>
</dbReference>
<evidence type="ECO:0000259" key="3">
    <source>
        <dbReference type="PROSITE" id="PS51782"/>
    </source>
</evidence>
<feature type="transmembrane region" description="Helical" evidence="2">
    <location>
        <begin position="20"/>
        <end position="38"/>
    </location>
</feature>
<dbReference type="EMBL" id="BAABHB010000010">
    <property type="protein sequence ID" value="GAA4413420.1"/>
    <property type="molecule type" value="Genomic_DNA"/>
</dbReference>
<keyword evidence="2" id="KW-0472">Membrane</keyword>
<organism evidence="4 5">
    <name type="scientific">Nibrella viscosa</name>
    <dbReference type="NCBI Taxonomy" id="1084524"/>
    <lineage>
        <taxon>Bacteria</taxon>
        <taxon>Pseudomonadati</taxon>
        <taxon>Bacteroidota</taxon>
        <taxon>Cytophagia</taxon>
        <taxon>Cytophagales</taxon>
        <taxon>Spirosomataceae</taxon>
        <taxon>Nibrella</taxon>
    </lineage>
</organism>
<keyword evidence="2" id="KW-0812">Transmembrane</keyword>
<feature type="compositionally biased region" description="Basic and acidic residues" evidence="1">
    <location>
        <begin position="120"/>
        <end position="136"/>
    </location>
</feature>